<accession>A0A433NDA9</accession>
<proteinExistence type="predicted"/>
<evidence type="ECO:0000313" key="3">
    <source>
        <dbReference type="Proteomes" id="UP000269351"/>
    </source>
</evidence>
<keyword evidence="4" id="KW-1185">Reference proteome</keyword>
<dbReference type="Proteomes" id="UP000762586">
    <property type="component" value="Unassembled WGS sequence"/>
</dbReference>
<dbReference type="EMBL" id="JACGET010000027">
    <property type="protein sequence ID" value="MBN3108311.1"/>
    <property type="molecule type" value="Genomic_DNA"/>
</dbReference>
<protein>
    <submittedName>
        <fullName evidence="2">Uncharacterized protein</fullName>
    </submittedName>
</protein>
<evidence type="ECO:0000313" key="4">
    <source>
        <dbReference type="Proteomes" id="UP000762586"/>
    </source>
</evidence>
<dbReference type="Proteomes" id="UP000269351">
    <property type="component" value="Chromosome"/>
</dbReference>
<organism evidence="2 3">
    <name type="scientific">Pectobacterium brasiliense</name>
    <dbReference type="NCBI Taxonomy" id="180957"/>
    <lineage>
        <taxon>Bacteria</taxon>
        <taxon>Pseudomonadati</taxon>
        <taxon>Pseudomonadota</taxon>
        <taxon>Gammaproteobacteria</taxon>
        <taxon>Enterobacterales</taxon>
        <taxon>Pectobacteriaceae</taxon>
        <taxon>Pectobacterium</taxon>
    </lineage>
</organism>
<dbReference type="AlphaFoldDB" id="A0A433NDA9"/>
<evidence type="ECO:0000313" key="2">
    <source>
        <dbReference type="EMBL" id="QPK24914.1"/>
    </source>
</evidence>
<reference evidence="1 4" key="1">
    <citation type="submission" date="2020-07" db="EMBL/GenBank/DDBJ databases">
        <title>A pangenomic view of the genus Pectobacterium provides insights into genome organization, phylogeny, and virulence.</title>
        <authorList>
            <person name="Jonkheer E."/>
            <person name="Brankovics B."/>
            <person name="Houwers I."/>
            <person name="Van Der Wolf J."/>
            <person name="Bonants P."/>
            <person name="Vreeburg R."/>
            <person name="Bollema R."/>
            <person name="De Haan J."/>
            <person name="Berke L."/>
            <person name="De Ridder D."/>
            <person name="Smit S."/>
            <person name="Van Der Lee T.A.J."/>
        </authorList>
    </citation>
    <scope>NUCLEOTIDE SEQUENCE [LARGE SCALE GENOMIC DNA]</scope>
    <source>
        <strain evidence="1 4">NAK:384</strain>
    </source>
</reference>
<dbReference type="RefSeq" id="WP_119872199.1">
    <property type="nucleotide sequence ID" value="NZ_BSWF01000005.1"/>
</dbReference>
<name>A0A433NDA9_9GAMM</name>
<sequence length="297" mass="34363">MNISNLERKIEEINSLLSLVVNDGGQTFFSKTNVIRPDFDNKELSFVRLVSYLYTIYFETGKAGISVLQKSMRNEAEDNLKKHKAIVQILRTKLQHNLEKSVSRDFKIELDCMSWTKSACGNNIAKNEEDWLNCSKKLVSDAEIIMSTIASTLEEMTNSPANKEAFVINWGITSTKEIPSHLYDNHINEHVKFIAVSDFDIVKYRNKNLATWRNYITSLNPCADFQIEIKKIVESSLVRDFFYVLPVTIDDLNGTFFLSRELLNDIYTYIHSKFDLKNLEKTFILEQLKLEFKASLK</sequence>
<dbReference type="EMBL" id="CP065031">
    <property type="protein sequence ID" value="QPK24914.1"/>
    <property type="molecule type" value="Genomic_DNA"/>
</dbReference>
<evidence type="ECO:0000313" key="1">
    <source>
        <dbReference type="EMBL" id="MBN3108311.1"/>
    </source>
</evidence>
<gene>
    <name evidence="2" type="ORF">F126LOC_003550</name>
    <name evidence="1" type="ORF">H4F48_19825</name>
</gene>
<reference evidence="2 3" key="2">
    <citation type="submission" date="2020-11" db="EMBL/GenBank/DDBJ databases">
        <title>Complete genome sequence of Pectobacterium brasiliense strain F126.</title>
        <authorList>
            <person name="Miroshnikov K."/>
            <person name="Vo T.N.H."/>
            <person name="Khodykina M.V."/>
            <person name="Kabanova A.P."/>
            <person name="Shneider M."/>
            <person name="Korzhenkov A."/>
            <person name="Toschakov S.V."/>
            <person name="Miroshnikov K.A."/>
            <person name="Ignatov A.N."/>
            <person name="Mikhailova Y.V."/>
            <person name="Shelenkov A."/>
            <person name="Yanushevich Y.G."/>
            <person name="Evseev P.V."/>
        </authorList>
    </citation>
    <scope>NUCLEOTIDE SEQUENCE [LARGE SCALE GENOMIC DNA]</scope>
    <source>
        <strain evidence="2 3">F126</strain>
    </source>
</reference>